<dbReference type="AlphaFoldDB" id="A0A8J5NFD4"/>
<accession>A0A8J5NFD4</accession>
<feature type="compositionally biased region" description="Polar residues" evidence="2">
    <location>
        <begin position="40"/>
        <end position="49"/>
    </location>
</feature>
<feature type="compositionally biased region" description="Low complexity" evidence="2">
    <location>
        <begin position="13"/>
        <end position="30"/>
    </location>
</feature>
<proteinExistence type="predicted"/>
<comment type="caution">
    <text evidence="3">The sequence shown here is derived from an EMBL/GenBank/DDBJ whole genome shotgun (WGS) entry which is preliminary data.</text>
</comment>
<name>A0A8J5NFD4_FUSOX</name>
<gene>
    <name evidence="3" type="ORF">Forpe1208_v016757</name>
</gene>
<feature type="coiled-coil region" evidence="1">
    <location>
        <begin position="188"/>
        <end position="215"/>
    </location>
</feature>
<feature type="region of interest" description="Disordered" evidence="2">
    <location>
        <begin position="1"/>
        <end position="49"/>
    </location>
</feature>
<keyword evidence="1" id="KW-0175">Coiled coil</keyword>
<protein>
    <submittedName>
        <fullName evidence="3">Uncharacterized protein</fullName>
    </submittedName>
</protein>
<dbReference type="EMBL" id="JAELUQ010000016">
    <property type="protein sequence ID" value="KAG7402899.1"/>
    <property type="molecule type" value="Genomic_DNA"/>
</dbReference>
<evidence type="ECO:0000256" key="2">
    <source>
        <dbReference type="SAM" id="MobiDB-lite"/>
    </source>
</evidence>
<sequence length="229" mass="25790">MVHYPRLLSRWRQPSQPGPSSTNSNSSPGSATTVPAAEGQTAQQSQTTLQDVDTATASLQNALQVVLYSQAPAIRRITCHDMHRVYEELYLGATRIAVQDIDPLPEEKYQTRGMVRAYQLIMEQVNKVWDSIDDLDQCFPTDDIDSLRILEDETLREMAMHVETISDRLKGVMTLYNDYRTSLATHEGQREKKRVEKLEEKTAKHRQNMETLTSVTASAAAILSAARPV</sequence>
<organism evidence="3 4">
    <name type="scientific">Fusarium oxysporum f. sp. rapae</name>
    <dbReference type="NCBI Taxonomy" id="485398"/>
    <lineage>
        <taxon>Eukaryota</taxon>
        <taxon>Fungi</taxon>
        <taxon>Dikarya</taxon>
        <taxon>Ascomycota</taxon>
        <taxon>Pezizomycotina</taxon>
        <taxon>Sordariomycetes</taxon>
        <taxon>Hypocreomycetidae</taxon>
        <taxon>Hypocreales</taxon>
        <taxon>Nectriaceae</taxon>
        <taxon>Fusarium</taxon>
        <taxon>Fusarium oxysporum species complex</taxon>
    </lineage>
</organism>
<reference evidence="3" key="1">
    <citation type="submission" date="2021-04" db="EMBL/GenBank/DDBJ databases">
        <title>First draft genome resource for Brassicaceae pathogens Fusarium oxysporum f. sp. raphani and Fusarium oxysporum f. sp. rapae.</title>
        <authorList>
            <person name="Asai S."/>
        </authorList>
    </citation>
    <scope>NUCLEOTIDE SEQUENCE</scope>
    <source>
        <strain evidence="3">Tf1208</strain>
    </source>
</reference>
<evidence type="ECO:0000313" key="3">
    <source>
        <dbReference type="EMBL" id="KAG7402899.1"/>
    </source>
</evidence>
<evidence type="ECO:0000256" key="1">
    <source>
        <dbReference type="SAM" id="Coils"/>
    </source>
</evidence>
<evidence type="ECO:0000313" key="4">
    <source>
        <dbReference type="Proteomes" id="UP000694050"/>
    </source>
</evidence>
<dbReference type="Proteomes" id="UP000694050">
    <property type="component" value="Unassembled WGS sequence"/>
</dbReference>